<evidence type="ECO:0000256" key="1">
    <source>
        <dbReference type="SAM" id="SignalP"/>
    </source>
</evidence>
<dbReference type="GeneID" id="71513987"/>
<dbReference type="KEGG" id="vhl:BME96_06275"/>
<organism evidence="3 4">
    <name type="scientific">Virgibacillus halodenitrificans</name>
    <name type="common">Bacillus halodenitrificans</name>
    <dbReference type="NCBI Taxonomy" id="1482"/>
    <lineage>
        <taxon>Bacteria</taxon>
        <taxon>Bacillati</taxon>
        <taxon>Bacillota</taxon>
        <taxon>Bacilli</taxon>
        <taxon>Bacillales</taxon>
        <taxon>Bacillaceae</taxon>
        <taxon>Virgibacillus</taxon>
    </lineage>
</organism>
<gene>
    <name evidence="3" type="ORF">BME96_06275</name>
</gene>
<evidence type="ECO:0000313" key="4">
    <source>
        <dbReference type="Proteomes" id="UP000182945"/>
    </source>
</evidence>
<keyword evidence="1" id="KW-0732">Signal</keyword>
<name>A0AAC9NKP7_VIRHA</name>
<dbReference type="EMBL" id="CP017962">
    <property type="protein sequence ID" value="APC47801.1"/>
    <property type="molecule type" value="Genomic_DNA"/>
</dbReference>
<dbReference type="InterPro" id="IPR032250">
    <property type="entry name" value="DUF4825"/>
</dbReference>
<dbReference type="Pfam" id="PF16107">
    <property type="entry name" value="DUF4825"/>
    <property type="match status" value="1"/>
</dbReference>
<reference evidence="3 4" key="1">
    <citation type="submission" date="2016-11" db="EMBL/GenBank/DDBJ databases">
        <title>Complete genome sequencing of Virgibacillus halodenitrificans PDB-F2.</title>
        <authorList>
            <person name="Sun Z."/>
            <person name="Zhou Y."/>
            <person name="Li H."/>
        </authorList>
    </citation>
    <scope>NUCLEOTIDE SEQUENCE [LARGE SCALE GENOMIC DNA]</scope>
    <source>
        <strain evidence="3 4">PDB-F2</strain>
    </source>
</reference>
<proteinExistence type="predicted"/>
<feature type="signal peptide" evidence="1">
    <location>
        <begin position="1"/>
        <end position="22"/>
    </location>
</feature>
<evidence type="ECO:0000259" key="2">
    <source>
        <dbReference type="Pfam" id="PF16107"/>
    </source>
</evidence>
<accession>A0AAC9NKP7</accession>
<protein>
    <submittedName>
        <fullName evidence="3">DUF4825 domain-containing protein</fullName>
    </submittedName>
</protein>
<feature type="chain" id="PRO_5042252646" evidence="1">
    <location>
        <begin position="23"/>
        <end position="166"/>
    </location>
</feature>
<dbReference type="AlphaFoldDB" id="A0AAC9NKP7"/>
<sequence length="166" mass="18837">MKRIAGYLLFSLLLALILNGCAFTNNETKDSNEDIFQYKGTVIGDNSAIINILGKLKHNEKFEEASLVTSEKPYGMTVTYGSLDTPEVEKEYKETAITNATFLFALIKNAKWITFHFDDQAYKITRSKLQDFHSNDLNEFASQKELEAAVEKQLSDDSKVNQFFAQ</sequence>
<dbReference type="Proteomes" id="UP000182945">
    <property type="component" value="Chromosome"/>
</dbReference>
<dbReference type="RefSeq" id="WP_071648660.1">
    <property type="nucleotide sequence ID" value="NZ_CP017962.1"/>
</dbReference>
<feature type="domain" description="DUF4825" evidence="2">
    <location>
        <begin position="36"/>
        <end position="124"/>
    </location>
</feature>
<evidence type="ECO:0000313" key="3">
    <source>
        <dbReference type="EMBL" id="APC47801.1"/>
    </source>
</evidence>